<name>A0A5B7FYH7_PORTR</name>
<keyword evidence="2" id="KW-1185">Reference proteome</keyword>
<evidence type="ECO:0000313" key="2">
    <source>
        <dbReference type="Proteomes" id="UP000324222"/>
    </source>
</evidence>
<reference evidence="1 2" key="1">
    <citation type="submission" date="2019-05" db="EMBL/GenBank/DDBJ databases">
        <title>Another draft genome of Portunus trituberculatus and its Hox gene families provides insights of decapod evolution.</title>
        <authorList>
            <person name="Jeong J.-H."/>
            <person name="Song I."/>
            <person name="Kim S."/>
            <person name="Choi T."/>
            <person name="Kim D."/>
            <person name="Ryu S."/>
            <person name="Kim W."/>
        </authorList>
    </citation>
    <scope>NUCLEOTIDE SEQUENCE [LARGE SCALE GENOMIC DNA]</scope>
    <source>
        <tissue evidence="1">Muscle</tissue>
    </source>
</reference>
<organism evidence="1 2">
    <name type="scientific">Portunus trituberculatus</name>
    <name type="common">Swimming crab</name>
    <name type="synonym">Neptunus trituberculatus</name>
    <dbReference type="NCBI Taxonomy" id="210409"/>
    <lineage>
        <taxon>Eukaryota</taxon>
        <taxon>Metazoa</taxon>
        <taxon>Ecdysozoa</taxon>
        <taxon>Arthropoda</taxon>
        <taxon>Crustacea</taxon>
        <taxon>Multicrustacea</taxon>
        <taxon>Malacostraca</taxon>
        <taxon>Eumalacostraca</taxon>
        <taxon>Eucarida</taxon>
        <taxon>Decapoda</taxon>
        <taxon>Pleocyemata</taxon>
        <taxon>Brachyura</taxon>
        <taxon>Eubrachyura</taxon>
        <taxon>Portunoidea</taxon>
        <taxon>Portunidae</taxon>
        <taxon>Portuninae</taxon>
        <taxon>Portunus</taxon>
    </lineage>
</organism>
<evidence type="ECO:0000313" key="1">
    <source>
        <dbReference type="EMBL" id="MPC50279.1"/>
    </source>
</evidence>
<dbReference type="EMBL" id="VSRR010009397">
    <property type="protein sequence ID" value="MPC50279.1"/>
    <property type="molecule type" value="Genomic_DNA"/>
</dbReference>
<dbReference type="AlphaFoldDB" id="A0A5B7FYH7"/>
<proteinExistence type="predicted"/>
<gene>
    <name evidence="1" type="ORF">E2C01_044102</name>
</gene>
<dbReference type="Proteomes" id="UP000324222">
    <property type="component" value="Unassembled WGS sequence"/>
</dbReference>
<sequence length="55" mass="6794">MEMGKSNRRPMWEYKMREEIIMKRSDYTRHPDSRKTLTNIMVACNYMDKSMMKRS</sequence>
<accession>A0A5B7FYH7</accession>
<protein>
    <submittedName>
        <fullName evidence="1">Uncharacterized protein</fullName>
    </submittedName>
</protein>
<comment type="caution">
    <text evidence="1">The sequence shown here is derived from an EMBL/GenBank/DDBJ whole genome shotgun (WGS) entry which is preliminary data.</text>
</comment>